<keyword evidence="1" id="KW-0805">Transcription regulation</keyword>
<evidence type="ECO:0000256" key="2">
    <source>
        <dbReference type="ARBA" id="ARBA00023125"/>
    </source>
</evidence>
<dbReference type="PRINTS" id="PR00598">
    <property type="entry name" value="HTHMARR"/>
</dbReference>
<dbReference type="PANTHER" id="PTHR33164:SF64">
    <property type="entry name" value="TRANSCRIPTIONAL REGULATOR SLYA"/>
    <property type="match status" value="1"/>
</dbReference>
<dbReference type="AlphaFoldDB" id="A0A081CXQ8"/>
<evidence type="ECO:0000313" key="6">
    <source>
        <dbReference type="Proteomes" id="UP000028701"/>
    </source>
</evidence>
<dbReference type="GO" id="GO:0003677">
    <property type="term" value="F:DNA binding"/>
    <property type="evidence" value="ECO:0007669"/>
    <property type="project" value="UniProtKB-KW"/>
</dbReference>
<dbReference type="eggNOG" id="COG1846">
    <property type="taxonomic scope" value="Bacteria"/>
</dbReference>
<proteinExistence type="predicted"/>
<dbReference type="InterPro" id="IPR036388">
    <property type="entry name" value="WH-like_DNA-bd_sf"/>
</dbReference>
<dbReference type="GO" id="GO:0003700">
    <property type="term" value="F:DNA-binding transcription factor activity"/>
    <property type="evidence" value="ECO:0007669"/>
    <property type="project" value="InterPro"/>
</dbReference>
<dbReference type="EMBL" id="BBJU01000017">
    <property type="protein sequence ID" value="GAK71454.1"/>
    <property type="molecule type" value="Genomic_DNA"/>
</dbReference>
<gene>
    <name evidence="5" type="ORF">RRU01S_17_00540</name>
</gene>
<dbReference type="Proteomes" id="UP000028701">
    <property type="component" value="Unassembled WGS sequence"/>
</dbReference>
<accession>A0A081CXQ8</accession>
<dbReference type="InterPro" id="IPR039422">
    <property type="entry name" value="MarR/SlyA-like"/>
</dbReference>
<dbReference type="Pfam" id="PF12802">
    <property type="entry name" value="MarR_2"/>
    <property type="match status" value="1"/>
</dbReference>
<dbReference type="PANTHER" id="PTHR33164">
    <property type="entry name" value="TRANSCRIPTIONAL REGULATOR, MARR FAMILY"/>
    <property type="match status" value="1"/>
</dbReference>
<keyword evidence="3" id="KW-0804">Transcription</keyword>
<organism evidence="5 6">
    <name type="scientific">Agrobacterium rubi TR3 = NBRC 13261</name>
    <dbReference type="NCBI Taxonomy" id="1368415"/>
    <lineage>
        <taxon>Bacteria</taxon>
        <taxon>Pseudomonadati</taxon>
        <taxon>Pseudomonadota</taxon>
        <taxon>Alphaproteobacteria</taxon>
        <taxon>Hyphomicrobiales</taxon>
        <taxon>Rhizobiaceae</taxon>
        <taxon>Rhizobium/Agrobacterium group</taxon>
        <taxon>Agrobacterium</taxon>
    </lineage>
</organism>
<comment type="caution">
    <text evidence="5">The sequence shown here is derived from an EMBL/GenBank/DDBJ whole genome shotgun (WGS) entry which is preliminary data.</text>
</comment>
<dbReference type="SMART" id="SM00347">
    <property type="entry name" value="HTH_MARR"/>
    <property type="match status" value="1"/>
</dbReference>
<evidence type="ECO:0000256" key="3">
    <source>
        <dbReference type="ARBA" id="ARBA00023163"/>
    </source>
</evidence>
<evidence type="ECO:0000256" key="1">
    <source>
        <dbReference type="ARBA" id="ARBA00023015"/>
    </source>
</evidence>
<evidence type="ECO:0000313" key="5">
    <source>
        <dbReference type="EMBL" id="GAK71454.1"/>
    </source>
</evidence>
<keyword evidence="2" id="KW-0238">DNA-binding</keyword>
<sequence length="174" mass="19259">MPLGREVFYKEGLPNRRAMNTSLEKESLAFLLNSSARFLNSAFERRISEAGLGLTPGEARALLTVAAIDGSKQADIASRIGLEPMTVCTYLDRLQSLDLVERRPNPDDRRSKCIYLTQTSEQLLVAVRLEVDSLIGQATEGFSENDLSKFHDLLATVQKNLQMAVSDKSKQAPT</sequence>
<name>A0A081CXQ8_9HYPH</name>
<dbReference type="PROSITE" id="PS50995">
    <property type="entry name" value="HTH_MARR_2"/>
    <property type="match status" value="1"/>
</dbReference>
<dbReference type="Gene3D" id="1.10.10.10">
    <property type="entry name" value="Winged helix-like DNA-binding domain superfamily/Winged helix DNA-binding domain"/>
    <property type="match status" value="1"/>
</dbReference>
<dbReference type="GO" id="GO:0006950">
    <property type="term" value="P:response to stress"/>
    <property type="evidence" value="ECO:0007669"/>
    <property type="project" value="TreeGrafter"/>
</dbReference>
<reference evidence="5 6" key="1">
    <citation type="submission" date="2014-08" db="EMBL/GenBank/DDBJ databases">
        <title>Whole genome shotgun sequence of Rhizobium rubi NBRC 13261.</title>
        <authorList>
            <person name="Katano-Makiyama Y."/>
            <person name="Hosoyama A."/>
            <person name="Hashimoto M."/>
            <person name="Hosoyama Y."/>
            <person name="Noguchi M."/>
            <person name="Tsuchikane K."/>
            <person name="Uohara A."/>
            <person name="Ohji S."/>
            <person name="Ichikawa N."/>
            <person name="Kimura A."/>
            <person name="Yamazoe A."/>
            <person name="Fujita N."/>
        </authorList>
    </citation>
    <scope>NUCLEOTIDE SEQUENCE [LARGE SCALE GENOMIC DNA]</scope>
    <source>
        <strain evidence="5 6">NBRC 13261</strain>
    </source>
</reference>
<feature type="domain" description="HTH marR-type" evidence="4">
    <location>
        <begin position="25"/>
        <end position="159"/>
    </location>
</feature>
<dbReference type="InterPro" id="IPR036390">
    <property type="entry name" value="WH_DNA-bd_sf"/>
</dbReference>
<protein>
    <submittedName>
        <fullName evidence="5">Putative MarR family transcriptional regulator</fullName>
    </submittedName>
</protein>
<dbReference type="InterPro" id="IPR000835">
    <property type="entry name" value="HTH_MarR-typ"/>
</dbReference>
<dbReference type="SUPFAM" id="SSF46785">
    <property type="entry name" value="Winged helix' DNA-binding domain"/>
    <property type="match status" value="1"/>
</dbReference>
<evidence type="ECO:0000259" key="4">
    <source>
        <dbReference type="PROSITE" id="PS50995"/>
    </source>
</evidence>